<keyword evidence="2" id="KW-0175">Coiled coil</keyword>
<feature type="domain" description="Large ribosomal subunit protein uL18 C-terminal eukaryotes" evidence="3">
    <location>
        <begin position="73"/>
        <end position="111"/>
    </location>
</feature>
<evidence type="ECO:0000259" key="3">
    <source>
        <dbReference type="Pfam" id="PF14204"/>
    </source>
</evidence>
<keyword evidence="1" id="KW-0699">rRNA-binding</keyword>
<keyword evidence="5" id="KW-1185">Reference proteome</keyword>
<dbReference type="OrthoDB" id="1618453at2759"/>
<reference evidence="4" key="1">
    <citation type="submission" date="2020-08" db="EMBL/GenBank/DDBJ databases">
        <title>Multicomponent nature underlies the extraordinary mechanical properties of spider dragline silk.</title>
        <authorList>
            <person name="Kono N."/>
            <person name="Nakamura H."/>
            <person name="Mori M."/>
            <person name="Yoshida Y."/>
            <person name="Ohtoshi R."/>
            <person name="Malay A.D."/>
            <person name="Moran D.A.P."/>
            <person name="Tomita M."/>
            <person name="Numata K."/>
            <person name="Arakawa K."/>
        </authorList>
    </citation>
    <scope>NUCLEOTIDE SEQUENCE</scope>
</reference>
<sequence length="121" mass="14183">MPPKIVCDLLVPVQFYLVPYNPGDGHSVIISDLQIGHLLVSRIPILFRRSPRQSWPVINLKWATVSFLSLKLADPEHKHKPEKTIVKKRWNRGKMNLKERRNRMKQKKEIIIKKLDAEKAE</sequence>
<dbReference type="GO" id="GO:0019843">
    <property type="term" value="F:rRNA binding"/>
    <property type="evidence" value="ECO:0007669"/>
    <property type="project" value="UniProtKB-KW"/>
</dbReference>
<comment type="caution">
    <text evidence="4">The sequence shown here is derived from an EMBL/GenBank/DDBJ whole genome shotgun (WGS) entry which is preliminary data.</text>
</comment>
<dbReference type="InterPro" id="IPR025607">
    <property type="entry name" value="Ribosomal_uL18_C_euk"/>
</dbReference>
<evidence type="ECO:0000313" key="5">
    <source>
        <dbReference type="Proteomes" id="UP000887013"/>
    </source>
</evidence>
<feature type="coiled-coil region" evidence="2">
    <location>
        <begin position="87"/>
        <end position="121"/>
    </location>
</feature>
<name>A0A8X6ND19_NEPPI</name>
<dbReference type="AlphaFoldDB" id="A0A8X6ND19"/>
<evidence type="ECO:0000256" key="2">
    <source>
        <dbReference type="SAM" id="Coils"/>
    </source>
</evidence>
<protein>
    <recommendedName>
        <fullName evidence="3">Large ribosomal subunit protein uL18 C-terminal eukaryotes domain-containing protein</fullName>
    </recommendedName>
</protein>
<dbReference type="Proteomes" id="UP000887013">
    <property type="component" value="Unassembled WGS sequence"/>
</dbReference>
<gene>
    <name evidence="4" type="ORF">NPIL_16741</name>
</gene>
<evidence type="ECO:0000313" key="4">
    <source>
        <dbReference type="EMBL" id="GFT06802.1"/>
    </source>
</evidence>
<keyword evidence="1" id="KW-0694">RNA-binding</keyword>
<organism evidence="4 5">
    <name type="scientific">Nephila pilipes</name>
    <name type="common">Giant wood spider</name>
    <name type="synonym">Nephila maculata</name>
    <dbReference type="NCBI Taxonomy" id="299642"/>
    <lineage>
        <taxon>Eukaryota</taxon>
        <taxon>Metazoa</taxon>
        <taxon>Ecdysozoa</taxon>
        <taxon>Arthropoda</taxon>
        <taxon>Chelicerata</taxon>
        <taxon>Arachnida</taxon>
        <taxon>Araneae</taxon>
        <taxon>Araneomorphae</taxon>
        <taxon>Entelegynae</taxon>
        <taxon>Araneoidea</taxon>
        <taxon>Nephilidae</taxon>
        <taxon>Nephila</taxon>
    </lineage>
</organism>
<accession>A0A8X6ND19</accession>
<proteinExistence type="predicted"/>
<dbReference type="EMBL" id="BMAW01008091">
    <property type="protein sequence ID" value="GFT06802.1"/>
    <property type="molecule type" value="Genomic_DNA"/>
</dbReference>
<evidence type="ECO:0000256" key="1">
    <source>
        <dbReference type="ARBA" id="ARBA00022730"/>
    </source>
</evidence>
<dbReference type="Pfam" id="PF14204">
    <property type="entry name" value="Ribosomal_L18_c"/>
    <property type="match status" value="1"/>
</dbReference>